<feature type="compositionally biased region" description="Basic and acidic residues" evidence="5">
    <location>
        <begin position="1493"/>
        <end position="1516"/>
    </location>
</feature>
<evidence type="ECO:0000313" key="8">
    <source>
        <dbReference type="Proteomes" id="UP000285146"/>
    </source>
</evidence>
<proteinExistence type="predicted"/>
<sequence>MASDQYVRFQRHSFWNENEVPAEEDQEFKSLMCRDFQKELEADQRFRPKDEHCGIWHSPPNKACHASFGDQGTTASVSCCGDLLQLSQYLGIGRSGVFSLDHLGAEDPYWISDRASQLHKLSKDIDAESFRSGLLLSKSFRPNQALEVKWVNWRWPRYEYRTPGTNVQVSIQWVVHDGIVSQQILLNNLGDTPADFSYSLKRNVLIRDLDHLVGSYKFNEADDDESYKSMSGPNGYSHICVHMLEENGSGSRGRVPPATTIENGDDAVVGGIATTFQGDKAPESEPYAVASVATLFFDGGAVKMRNDISDEHTLEVRKSVEIVVAYKLVALPTTEVHWRNFLVTADEADVSKFLCKETEGFWGSGTDVPLCSLGLSMVDHNDATLETTTGRRSEGSRGSDDLDQLRQAVPKDMAVSGDMGVEGSTALHEAGGDAGTPVNNQTSETKLAPGPEKISFPSGTPKNSSPKGHLEYLAWRHLEHILSDCAIPLLVPHLYKQDECHHRVDTIPVALTCGDMSGHRISTSASFFAFQFLIEVARRLRVLDRETPYISKLRQRVEGVCRGHIRWLEGLAHKMLMKFGSFATSFWVTGKTMDTTSYRYRRQRMVAITDTPFQILKIVDCIQCYSNKGNEDMLRQLLGEVQAPWLQELHKIIQGKKFAWPRSKDAGVDKFRLDDHFWVWKALKSLEDLGVCSNQQPREPVALDTTPGFDVREFAKVAKRLQSGNVQREILQRFTTENDVTRKRMLAVTRSARETRFLFHARDTALFYGSDCDFFMPGSDFHELWENSIEAQIYHDENRETDWENAIRYALGIMAGTRDHCLNQQQSATNLVKECVEVLIRSGGHNGFFAGQLDRATKEPILFLDDKDVEFYHHADFEINYILLTHAKRIESIYQESTISPRPSQKQPLSTSSGKPKPQEVHIDESLRRFTSELAGFLAEVTAQPKRQKMVKDSGDQESDLFSKVPQITQRLDGGRTSAMKKTMPFNTLIDTSSITISASLEDEWLYNYPDFLSTEQIGLLDRIHNILKSDHPSRDSSDGFIAQILKEYRATDKGFLFLEDAYSLLTGIFVADTPKQKHLEQVEKRRFMRNPFMPLMFEPTLNLLGAARTAEKAKKRFIWLPEANVHTVLVCWMASTETEKSALSLFFDRHAKYQKYSWDDTTMVLNIWQTELHLSFYVLADIAGYSHVGLPPEIKDHFPGNSEKGIWRASIGFRFDGDFFDRYWTCHFIELNPRRTQSRFDWWGQAPMEFLNRHTDKEWRQRKVLELQLLDRILVYILHDSKEILGQALEQILQLVEEDLTSTLSTLQKWSTREKDRGKEQPRWTRNDERKYRGAINKLQASNDRHVRDLEIRRDDIRKFKEALTMRRDKLRQDLEFRGNENIRYFTYVTVIFLPLSFAASFYSMSGAPDQSLTISLVEFSAAAFAITVFLLYNAKPILSAAELISSPVSALITAPKERFVSAVTAFAILLKKSLRKRTVAAMKRSLLVEEHRKEKHHTSEDNERSTIDSKDQESQNHSAGSIASFWIAYIFLELPARRVLRAVLALRKGKLSIKATVNVVLGVIFMPVYGTSWLLNFLVVNILDLARYLIRLVPDLKSLRRRFRSTAKSKHDDSEDEKEFLRQLRNMTVPPQSFRPLKSG</sequence>
<feature type="compositionally biased region" description="Polar residues" evidence="5">
    <location>
        <begin position="896"/>
        <end position="914"/>
    </location>
</feature>
<dbReference type="EMBL" id="LKEB01000008">
    <property type="protein sequence ID" value="ROW15591.1"/>
    <property type="molecule type" value="Genomic_DNA"/>
</dbReference>
<evidence type="ECO:0000256" key="5">
    <source>
        <dbReference type="SAM" id="MobiDB-lite"/>
    </source>
</evidence>
<feature type="region of interest" description="Disordered" evidence="5">
    <location>
        <begin position="385"/>
        <end position="465"/>
    </location>
</feature>
<dbReference type="Proteomes" id="UP000285146">
    <property type="component" value="Unassembled WGS sequence"/>
</dbReference>
<feature type="region of interest" description="Disordered" evidence="5">
    <location>
        <begin position="1609"/>
        <end position="1642"/>
    </location>
</feature>
<comment type="subcellular location">
    <subcellularLocation>
        <location evidence="1">Membrane</location>
        <topology evidence="1">Multi-pass membrane protein</topology>
    </subcellularLocation>
</comment>
<feature type="transmembrane region" description="Helical" evidence="6">
    <location>
        <begin position="1418"/>
        <end position="1440"/>
    </location>
</feature>
<keyword evidence="8" id="KW-1185">Reference proteome</keyword>
<feature type="transmembrane region" description="Helical" evidence="6">
    <location>
        <begin position="1460"/>
        <end position="1476"/>
    </location>
</feature>
<dbReference type="InterPro" id="IPR045863">
    <property type="entry name" value="CorA_TM1_TM2"/>
</dbReference>
<name>A0A423XGZ9_9PEZI</name>
<feature type="region of interest" description="Disordered" evidence="5">
    <location>
        <begin position="896"/>
        <end position="921"/>
    </location>
</feature>
<keyword evidence="3 6" id="KW-1133">Transmembrane helix</keyword>
<keyword evidence="4 6" id="KW-0472">Membrane</keyword>
<feature type="region of interest" description="Disordered" evidence="5">
    <location>
        <begin position="1493"/>
        <end position="1517"/>
    </location>
</feature>
<dbReference type="Gene3D" id="1.20.58.340">
    <property type="entry name" value="Magnesium transport protein CorA, transmembrane region"/>
    <property type="match status" value="1"/>
</dbReference>
<dbReference type="GO" id="GO:0016020">
    <property type="term" value="C:membrane"/>
    <property type="evidence" value="ECO:0007669"/>
    <property type="project" value="UniProtKB-SubCell"/>
</dbReference>
<dbReference type="InParanoid" id="A0A423XGZ9"/>
<organism evidence="7 8">
    <name type="scientific">Cytospora leucostoma</name>
    <dbReference type="NCBI Taxonomy" id="1230097"/>
    <lineage>
        <taxon>Eukaryota</taxon>
        <taxon>Fungi</taxon>
        <taxon>Dikarya</taxon>
        <taxon>Ascomycota</taxon>
        <taxon>Pezizomycotina</taxon>
        <taxon>Sordariomycetes</taxon>
        <taxon>Sordariomycetidae</taxon>
        <taxon>Diaporthales</taxon>
        <taxon>Cytosporaceae</taxon>
        <taxon>Cytospora</taxon>
    </lineage>
</organism>
<evidence type="ECO:0000313" key="7">
    <source>
        <dbReference type="EMBL" id="ROW15591.1"/>
    </source>
</evidence>
<feature type="transmembrane region" description="Helical" evidence="6">
    <location>
        <begin position="1386"/>
        <end position="1406"/>
    </location>
</feature>
<gene>
    <name evidence="7" type="ORF">VPNG_02145</name>
</gene>
<evidence type="ECO:0000256" key="1">
    <source>
        <dbReference type="ARBA" id="ARBA00004141"/>
    </source>
</evidence>
<reference evidence="7 8" key="1">
    <citation type="submission" date="2015-09" db="EMBL/GenBank/DDBJ databases">
        <title>Host preference determinants of Valsa canker pathogens revealed by comparative genomics.</title>
        <authorList>
            <person name="Yin Z."/>
            <person name="Huang L."/>
        </authorList>
    </citation>
    <scope>NUCLEOTIDE SEQUENCE [LARGE SCALE GENOMIC DNA]</scope>
    <source>
        <strain evidence="7 8">SXYLt</strain>
    </source>
</reference>
<evidence type="ECO:0000256" key="4">
    <source>
        <dbReference type="ARBA" id="ARBA00023136"/>
    </source>
</evidence>
<comment type="caution">
    <text evidence="7">The sequence shown here is derived from an EMBL/GenBank/DDBJ whole genome shotgun (WGS) entry which is preliminary data.</text>
</comment>
<evidence type="ECO:0000256" key="2">
    <source>
        <dbReference type="ARBA" id="ARBA00022692"/>
    </source>
</evidence>
<accession>A0A423XGZ9</accession>
<protein>
    <submittedName>
        <fullName evidence="7">Uncharacterized protein</fullName>
    </submittedName>
</protein>
<feature type="transmembrane region" description="Helical" evidence="6">
    <location>
        <begin position="1553"/>
        <end position="1571"/>
    </location>
</feature>
<dbReference type="OrthoDB" id="5361176at2759"/>
<dbReference type="SUPFAM" id="SSF144083">
    <property type="entry name" value="Magnesium transport protein CorA, transmembrane region"/>
    <property type="match status" value="1"/>
</dbReference>
<evidence type="ECO:0000256" key="3">
    <source>
        <dbReference type="ARBA" id="ARBA00022989"/>
    </source>
</evidence>
<keyword evidence="2 6" id="KW-0812">Transmembrane</keyword>
<feature type="compositionally biased region" description="Basic and acidic residues" evidence="5">
    <location>
        <begin position="385"/>
        <end position="404"/>
    </location>
</feature>
<evidence type="ECO:0000256" key="6">
    <source>
        <dbReference type="SAM" id="Phobius"/>
    </source>
</evidence>
<dbReference type="STRING" id="1230097.A0A423XGZ9"/>